<dbReference type="Pfam" id="PF00543">
    <property type="entry name" value="P-II"/>
    <property type="match status" value="1"/>
</dbReference>
<evidence type="ECO:0000313" key="2">
    <source>
        <dbReference type="EMBL" id="MFC6396443.1"/>
    </source>
</evidence>
<dbReference type="InterPro" id="IPR017918">
    <property type="entry name" value="N-reg_PII_CS"/>
</dbReference>
<dbReference type="SMART" id="SM00938">
    <property type="entry name" value="P-II"/>
    <property type="match status" value="1"/>
</dbReference>
<protein>
    <submittedName>
        <fullName evidence="2">P-II family nitrogen regulator</fullName>
    </submittedName>
</protein>
<evidence type="ECO:0000256" key="1">
    <source>
        <dbReference type="RuleBase" id="RU003936"/>
    </source>
</evidence>
<dbReference type="PANTHER" id="PTHR30115">
    <property type="entry name" value="NITROGEN REGULATORY PROTEIN P-II"/>
    <property type="match status" value="1"/>
</dbReference>
<proteinExistence type="inferred from homology"/>
<dbReference type="PROSITE" id="PS00638">
    <property type="entry name" value="PII_GLNB_CTER"/>
    <property type="match status" value="1"/>
</dbReference>
<comment type="caution">
    <text evidence="2">The sequence shown here is derived from an EMBL/GenBank/DDBJ whole genome shotgun (WGS) entry which is preliminary data.</text>
</comment>
<comment type="similarity">
    <text evidence="1">Belongs to the P(II) protein family.</text>
</comment>
<evidence type="ECO:0000313" key="3">
    <source>
        <dbReference type="Proteomes" id="UP001596266"/>
    </source>
</evidence>
<dbReference type="Proteomes" id="UP001596266">
    <property type="component" value="Unassembled WGS sequence"/>
</dbReference>
<dbReference type="Gene3D" id="3.30.70.120">
    <property type="match status" value="1"/>
</dbReference>
<dbReference type="PANTHER" id="PTHR30115:SF11">
    <property type="entry name" value="NITROGEN REGULATORY PROTEIN P-II HOMOLOG"/>
    <property type="match status" value="1"/>
</dbReference>
<sequence>MKLVTAIVQTEAVDDVQIALATHGVNGMTVTEVNGYARQRGHKEVYRGHEVVIDFIEKVKIEVLTADEEADGVVEVICRAARTGTVGDGKVWVSTVDEVVRIRTGERGGQAI</sequence>
<dbReference type="InterPro" id="IPR002187">
    <property type="entry name" value="N-reg_PII"/>
</dbReference>
<dbReference type="InterPro" id="IPR011322">
    <property type="entry name" value="N-reg_PII-like_a/b"/>
</dbReference>
<dbReference type="InterPro" id="IPR015867">
    <property type="entry name" value="N-reg_PII/ATP_PRibTrfase_C"/>
</dbReference>
<dbReference type="PROSITE" id="PS51343">
    <property type="entry name" value="PII_GLNB_DOM"/>
    <property type="match status" value="1"/>
</dbReference>
<keyword evidence="3" id="KW-1185">Reference proteome</keyword>
<reference evidence="3" key="1">
    <citation type="journal article" date="2019" name="Int. J. Syst. Evol. Microbiol.">
        <title>The Global Catalogue of Microorganisms (GCM) 10K type strain sequencing project: providing services to taxonomists for standard genome sequencing and annotation.</title>
        <authorList>
            <consortium name="The Broad Institute Genomics Platform"/>
            <consortium name="The Broad Institute Genome Sequencing Center for Infectious Disease"/>
            <person name="Wu L."/>
            <person name="Ma J."/>
        </authorList>
    </citation>
    <scope>NUCLEOTIDE SEQUENCE [LARGE SCALE GENOMIC DNA]</scope>
    <source>
        <strain evidence="3">CGMCC 1.15277</strain>
    </source>
</reference>
<dbReference type="SUPFAM" id="SSF54913">
    <property type="entry name" value="GlnB-like"/>
    <property type="match status" value="1"/>
</dbReference>
<dbReference type="RefSeq" id="WP_343884918.1">
    <property type="nucleotide sequence ID" value="NZ_BAAAKI010000004.1"/>
</dbReference>
<accession>A0ABW1WYY7</accession>
<organism evidence="2 3">
    <name type="scientific">Luteococcus sanguinis</name>
    <dbReference type="NCBI Taxonomy" id="174038"/>
    <lineage>
        <taxon>Bacteria</taxon>
        <taxon>Bacillati</taxon>
        <taxon>Actinomycetota</taxon>
        <taxon>Actinomycetes</taxon>
        <taxon>Propionibacteriales</taxon>
        <taxon>Propionibacteriaceae</taxon>
        <taxon>Luteococcus</taxon>
    </lineage>
</organism>
<name>A0ABW1WYY7_9ACTN</name>
<dbReference type="PRINTS" id="PR00340">
    <property type="entry name" value="PIIGLNB"/>
</dbReference>
<gene>
    <name evidence="2" type="ORF">ACFP57_05495</name>
</gene>
<dbReference type="EMBL" id="JBHSUA010000009">
    <property type="protein sequence ID" value="MFC6396443.1"/>
    <property type="molecule type" value="Genomic_DNA"/>
</dbReference>